<proteinExistence type="predicted"/>
<dbReference type="InterPro" id="IPR019734">
    <property type="entry name" value="TPR_rpt"/>
</dbReference>
<dbReference type="SUPFAM" id="SSF48452">
    <property type="entry name" value="TPR-like"/>
    <property type="match status" value="1"/>
</dbReference>
<evidence type="ECO:0000313" key="2">
    <source>
        <dbReference type="EMBL" id="MBK9982089.1"/>
    </source>
</evidence>
<protein>
    <submittedName>
        <fullName evidence="2">Tetratricopeptide repeat protein</fullName>
    </submittedName>
</protein>
<dbReference type="Proteomes" id="UP000808337">
    <property type="component" value="Unassembled WGS sequence"/>
</dbReference>
<dbReference type="InterPro" id="IPR011990">
    <property type="entry name" value="TPR-like_helical_dom_sf"/>
</dbReference>
<dbReference type="PANTHER" id="PTHR12558">
    <property type="entry name" value="CELL DIVISION CYCLE 16,23,27"/>
    <property type="match status" value="1"/>
</dbReference>
<gene>
    <name evidence="2" type="ORF">IPP15_06610</name>
</gene>
<evidence type="ECO:0000313" key="3">
    <source>
        <dbReference type="Proteomes" id="UP000808337"/>
    </source>
</evidence>
<organism evidence="2 3">
    <name type="scientific">Candidatus Opimibacter skivensis</name>
    <dbReference type="NCBI Taxonomy" id="2982028"/>
    <lineage>
        <taxon>Bacteria</taxon>
        <taxon>Pseudomonadati</taxon>
        <taxon>Bacteroidota</taxon>
        <taxon>Saprospiria</taxon>
        <taxon>Saprospirales</taxon>
        <taxon>Saprospiraceae</taxon>
        <taxon>Candidatus Opimibacter</taxon>
    </lineage>
</organism>
<dbReference type="Pfam" id="PF13181">
    <property type="entry name" value="TPR_8"/>
    <property type="match status" value="1"/>
</dbReference>
<reference evidence="2 3" key="1">
    <citation type="submission" date="2020-10" db="EMBL/GenBank/DDBJ databases">
        <title>Connecting structure to function with the recovery of over 1000 high-quality activated sludge metagenome-assembled genomes encoding full-length rRNA genes using long-read sequencing.</title>
        <authorList>
            <person name="Singleton C.M."/>
            <person name="Petriglieri F."/>
            <person name="Kristensen J.M."/>
            <person name="Kirkegaard R.H."/>
            <person name="Michaelsen T.Y."/>
            <person name="Andersen M.H."/>
            <person name="Karst S.M."/>
            <person name="Dueholm M.S."/>
            <person name="Nielsen P.H."/>
            <person name="Albertsen M."/>
        </authorList>
    </citation>
    <scope>NUCLEOTIDE SEQUENCE [LARGE SCALE GENOMIC DNA]</scope>
    <source>
        <strain evidence="2">Ribe_18-Q3-R11-54_MAXAC.273</strain>
    </source>
</reference>
<dbReference type="AlphaFoldDB" id="A0A9D7XMC2"/>
<feature type="repeat" description="TPR" evidence="1">
    <location>
        <begin position="64"/>
        <end position="97"/>
    </location>
</feature>
<dbReference type="SMART" id="SM00028">
    <property type="entry name" value="TPR"/>
    <property type="match status" value="3"/>
</dbReference>
<accession>A0A9D7XMC2</accession>
<name>A0A9D7XMC2_9BACT</name>
<dbReference type="PANTHER" id="PTHR12558:SF13">
    <property type="entry name" value="CELL DIVISION CYCLE PROTEIN 27 HOMOLOG"/>
    <property type="match status" value="1"/>
</dbReference>
<comment type="caution">
    <text evidence="2">The sequence shown here is derived from an EMBL/GenBank/DDBJ whole genome shotgun (WGS) entry which is preliminary data.</text>
</comment>
<dbReference type="PROSITE" id="PS50005">
    <property type="entry name" value="TPR"/>
    <property type="match status" value="1"/>
</dbReference>
<dbReference type="EMBL" id="JADKGY010000001">
    <property type="protein sequence ID" value="MBK9982089.1"/>
    <property type="molecule type" value="Genomic_DNA"/>
</dbReference>
<keyword evidence="1" id="KW-0802">TPR repeat</keyword>
<evidence type="ECO:0000256" key="1">
    <source>
        <dbReference type="PROSITE-ProRule" id="PRU00339"/>
    </source>
</evidence>
<sequence>MGQILSEEGDQDQAINFLIDALRWDSKNGWALLMMGNIFAKYKDDVPTAMKYYDQALVVNPNDNITINNIGANLMQQGKLEEAKKYFWEALRINNDYPNTHFALGMIAEMENDLHSAFYSTVQAIKLNGKKDVLYENSVRLAFAISKK</sequence>
<dbReference type="Gene3D" id="1.25.40.10">
    <property type="entry name" value="Tetratricopeptide repeat domain"/>
    <property type="match status" value="1"/>
</dbReference>
<dbReference type="Pfam" id="PF13374">
    <property type="entry name" value="TPR_10"/>
    <property type="match status" value="1"/>
</dbReference>